<dbReference type="EMBL" id="JADEWZ010000046">
    <property type="protein sequence ID" value="MBE9118428.1"/>
    <property type="molecule type" value="Genomic_DNA"/>
</dbReference>
<dbReference type="PROSITE" id="PS51186">
    <property type="entry name" value="GNAT"/>
    <property type="match status" value="1"/>
</dbReference>
<dbReference type="GO" id="GO:0016747">
    <property type="term" value="F:acyltransferase activity, transferring groups other than amino-acyl groups"/>
    <property type="evidence" value="ECO:0007669"/>
    <property type="project" value="InterPro"/>
</dbReference>
<dbReference type="PANTHER" id="PTHR43451">
    <property type="entry name" value="ACETYLTRANSFERASE (GNAT) FAMILY PROTEIN"/>
    <property type="match status" value="1"/>
</dbReference>
<protein>
    <submittedName>
        <fullName evidence="3">GNAT family N-acetyltransferase</fullName>
    </submittedName>
</protein>
<keyword evidence="1" id="KW-1133">Transmembrane helix</keyword>
<feature type="domain" description="N-acetyltransferase" evidence="2">
    <location>
        <begin position="9"/>
        <end position="158"/>
    </location>
</feature>
<evidence type="ECO:0000259" key="2">
    <source>
        <dbReference type="PROSITE" id="PS51186"/>
    </source>
</evidence>
<dbReference type="InterPro" id="IPR052564">
    <property type="entry name" value="N-acetyltrans/Recomb-assoc"/>
</dbReference>
<dbReference type="InterPro" id="IPR016181">
    <property type="entry name" value="Acyl_CoA_acyltransferase"/>
</dbReference>
<dbReference type="PANTHER" id="PTHR43451:SF1">
    <property type="entry name" value="ACETYLTRANSFERASE"/>
    <property type="match status" value="1"/>
</dbReference>
<organism evidence="3 4">
    <name type="scientific">Lusitaniella coriacea LEGE 07157</name>
    <dbReference type="NCBI Taxonomy" id="945747"/>
    <lineage>
        <taxon>Bacteria</taxon>
        <taxon>Bacillati</taxon>
        <taxon>Cyanobacteriota</taxon>
        <taxon>Cyanophyceae</taxon>
        <taxon>Spirulinales</taxon>
        <taxon>Lusitaniellaceae</taxon>
        <taxon>Lusitaniella</taxon>
    </lineage>
</organism>
<dbReference type="Pfam" id="PF13673">
    <property type="entry name" value="Acetyltransf_10"/>
    <property type="match status" value="1"/>
</dbReference>
<dbReference type="InterPro" id="IPR000182">
    <property type="entry name" value="GNAT_dom"/>
</dbReference>
<sequence>MNHSSLQPILIRLAEVADAERIVQIQYQALQTQCAKDYTQQQLNALLEDKSRKRSWNETIFVAEINNEIVGFAALLQALSSIGAAYVDPNFTRRGIGTKLLAEVEREAMLHNIQILGVMSSLTARPFYEANGYDAIAESSIRVRGVQVPCIALKKRLIPQTSVGERIYHLFVLFVLTLLLFSIFSTILLRL</sequence>
<keyword evidence="1" id="KW-0472">Membrane</keyword>
<dbReference type="CDD" id="cd04301">
    <property type="entry name" value="NAT_SF"/>
    <property type="match status" value="1"/>
</dbReference>
<dbReference type="AlphaFoldDB" id="A0A8J7E1B6"/>
<dbReference type="RefSeq" id="WP_194031512.1">
    <property type="nucleotide sequence ID" value="NZ_JADEWZ010000046.1"/>
</dbReference>
<evidence type="ECO:0000313" key="4">
    <source>
        <dbReference type="Proteomes" id="UP000654482"/>
    </source>
</evidence>
<name>A0A8J7E1B6_9CYAN</name>
<evidence type="ECO:0000256" key="1">
    <source>
        <dbReference type="SAM" id="Phobius"/>
    </source>
</evidence>
<evidence type="ECO:0000313" key="3">
    <source>
        <dbReference type="EMBL" id="MBE9118428.1"/>
    </source>
</evidence>
<keyword evidence="1" id="KW-0812">Transmembrane</keyword>
<dbReference type="SUPFAM" id="SSF55729">
    <property type="entry name" value="Acyl-CoA N-acyltransferases (Nat)"/>
    <property type="match status" value="1"/>
</dbReference>
<accession>A0A8J7E1B6</accession>
<feature type="transmembrane region" description="Helical" evidence="1">
    <location>
        <begin position="167"/>
        <end position="189"/>
    </location>
</feature>
<reference evidence="3" key="1">
    <citation type="submission" date="2020-10" db="EMBL/GenBank/DDBJ databases">
        <authorList>
            <person name="Castelo-Branco R."/>
            <person name="Eusebio N."/>
            <person name="Adriana R."/>
            <person name="Vieira A."/>
            <person name="Brugerolle De Fraissinette N."/>
            <person name="Rezende De Castro R."/>
            <person name="Schneider M.P."/>
            <person name="Vasconcelos V."/>
            <person name="Leao P.N."/>
        </authorList>
    </citation>
    <scope>NUCLEOTIDE SEQUENCE</scope>
    <source>
        <strain evidence="3">LEGE 07157</strain>
    </source>
</reference>
<dbReference type="Proteomes" id="UP000654482">
    <property type="component" value="Unassembled WGS sequence"/>
</dbReference>
<proteinExistence type="predicted"/>
<dbReference type="Gene3D" id="3.40.630.30">
    <property type="match status" value="1"/>
</dbReference>
<comment type="caution">
    <text evidence="3">The sequence shown here is derived from an EMBL/GenBank/DDBJ whole genome shotgun (WGS) entry which is preliminary data.</text>
</comment>
<keyword evidence="4" id="KW-1185">Reference proteome</keyword>
<gene>
    <name evidence="3" type="ORF">IQ249_21280</name>
</gene>